<evidence type="ECO:0000313" key="1">
    <source>
        <dbReference type="EMBL" id="MDA0137459.1"/>
    </source>
</evidence>
<dbReference type="Proteomes" id="UP001147700">
    <property type="component" value="Unassembled WGS sequence"/>
</dbReference>
<organism evidence="1 2">
    <name type="scientific">Solirubrobacter deserti</name>
    <dbReference type="NCBI Taxonomy" id="2282478"/>
    <lineage>
        <taxon>Bacteria</taxon>
        <taxon>Bacillati</taxon>
        <taxon>Actinomycetota</taxon>
        <taxon>Thermoleophilia</taxon>
        <taxon>Solirubrobacterales</taxon>
        <taxon>Solirubrobacteraceae</taxon>
        <taxon>Solirubrobacter</taxon>
    </lineage>
</organism>
<comment type="caution">
    <text evidence="1">The sequence shown here is derived from an EMBL/GenBank/DDBJ whole genome shotgun (WGS) entry which is preliminary data.</text>
</comment>
<evidence type="ECO:0008006" key="3">
    <source>
        <dbReference type="Google" id="ProtNLM"/>
    </source>
</evidence>
<dbReference type="PROSITE" id="PS51257">
    <property type="entry name" value="PROKAR_LIPOPROTEIN"/>
    <property type="match status" value="1"/>
</dbReference>
<gene>
    <name evidence="1" type="ORF">OJ962_08135</name>
</gene>
<dbReference type="InterPro" id="IPR032710">
    <property type="entry name" value="NTF2-like_dom_sf"/>
</dbReference>
<reference evidence="1" key="1">
    <citation type="submission" date="2022-10" db="EMBL/GenBank/DDBJ databases">
        <title>The WGS of Solirubrobacter sp. CPCC 204708.</title>
        <authorList>
            <person name="Jiang Z."/>
        </authorList>
    </citation>
    <scope>NUCLEOTIDE SEQUENCE</scope>
    <source>
        <strain evidence="1">CPCC 204708</strain>
    </source>
</reference>
<proteinExistence type="predicted"/>
<accession>A0ABT4RG04</accession>
<dbReference type="EMBL" id="JAPCID010000009">
    <property type="protein sequence ID" value="MDA0137459.1"/>
    <property type="molecule type" value="Genomic_DNA"/>
</dbReference>
<keyword evidence="2" id="KW-1185">Reference proteome</keyword>
<dbReference type="RefSeq" id="WP_202955787.1">
    <property type="nucleotide sequence ID" value="NZ_JAPCID010000009.1"/>
</dbReference>
<name>A0ABT4RG04_9ACTN</name>
<dbReference type="SUPFAM" id="SSF54427">
    <property type="entry name" value="NTF2-like"/>
    <property type="match status" value="1"/>
</dbReference>
<protein>
    <recommendedName>
        <fullName evidence="3">DUF4878 domain-containing protein</fullName>
    </recommendedName>
</protein>
<sequence length="115" mass="12675">MKRVAAVLLALAFTGCGEEDAVRATLDADARAAERRDWDAMCALRTGAAQRGFCPEEDADMDVTLGNEPVAVFYVHEGHVTDIDVDGDRATVRYDSDSVTRLRRVDDRWLIDSEG</sequence>
<evidence type="ECO:0000313" key="2">
    <source>
        <dbReference type="Proteomes" id="UP001147700"/>
    </source>
</evidence>